<gene>
    <name evidence="2" type="ORF">ENO26_05190</name>
</gene>
<dbReference type="InterPro" id="IPR014864">
    <property type="entry name" value="TF_NikR_Ni-bd_C"/>
</dbReference>
<dbReference type="Gene3D" id="3.30.70.1150">
    <property type="entry name" value="ACT-like. Chain A, domain 2"/>
    <property type="match status" value="1"/>
</dbReference>
<evidence type="ECO:0000259" key="1">
    <source>
        <dbReference type="Pfam" id="PF08753"/>
    </source>
</evidence>
<organism evidence="2">
    <name type="scientific">Ignisphaera aggregans</name>
    <dbReference type="NCBI Taxonomy" id="334771"/>
    <lineage>
        <taxon>Archaea</taxon>
        <taxon>Thermoproteota</taxon>
        <taxon>Thermoprotei</taxon>
        <taxon>Desulfurococcales</taxon>
        <taxon>Desulfurococcaceae</taxon>
        <taxon>Ignisphaera</taxon>
    </lineage>
</organism>
<evidence type="ECO:0000313" key="2">
    <source>
        <dbReference type="EMBL" id="HEM66947.1"/>
    </source>
</evidence>
<dbReference type="GO" id="GO:0006355">
    <property type="term" value="P:regulation of DNA-templated transcription"/>
    <property type="evidence" value="ECO:0007669"/>
    <property type="project" value="TreeGrafter"/>
</dbReference>
<feature type="domain" description="Transcription factor NikR nickel binding C-terminal" evidence="1">
    <location>
        <begin position="34"/>
        <end position="108"/>
    </location>
</feature>
<dbReference type="PANTHER" id="PTHR34719">
    <property type="entry name" value="NICKEL-RESPONSIVE REGULATOR"/>
    <property type="match status" value="1"/>
</dbReference>
<protein>
    <submittedName>
        <fullName evidence="2">CopG family ribbon-helix-helix protein</fullName>
    </submittedName>
</protein>
<proteinExistence type="predicted"/>
<comment type="caution">
    <text evidence="2">The sequence shown here is derived from an EMBL/GenBank/DDBJ whole genome shotgun (WGS) entry which is preliminary data.</text>
</comment>
<name>A0A7J2U3P5_9CREN</name>
<dbReference type="InterPro" id="IPR045865">
    <property type="entry name" value="ACT-like_dom_sf"/>
</dbReference>
<dbReference type="AlphaFoldDB" id="A0A7J2U3P5"/>
<sequence length="112" mass="12687">MKGLGIENRSKLFQEALRLFIVENKWSIVKNVTGSITILYNHEVGGVDEALTDAQHTFLDVIISTMHVHLDRERCMLIIAIKGSSERIKELLGKLHSIRGVMLIRHVLVEAQ</sequence>
<reference evidence="2" key="1">
    <citation type="journal article" date="2020" name="mSystems">
        <title>Genome- and Community-Level Interaction Insights into Carbon Utilization and Element Cycling Functions of Hydrothermarchaeota in Hydrothermal Sediment.</title>
        <authorList>
            <person name="Zhou Z."/>
            <person name="Liu Y."/>
            <person name="Xu W."/>
            <person name="Pan J."/>
            <person name="Luo Z.H."/>
            <person name="Li M."/>
        </authorList>
    </citation>
    <scope>NUCLEOTIDE SEQUENCE [LARGE SCALE GENOMIC DNA]</scope>
    <source>
        <strain evidence="2">SpSt-125</strain>
    </source>
</reference>
<dbReference type="PANTHER" id="PTHR34719:SF2">
    <property type="entry name" value="NICKEL-RESPONSIVE REGULATOR"/>
    <property type="match status" value="1"/>
</dbReference>
<dbReference type="Pfam" id="PF08753">
    <property type="entry name" value="NikR_C"/>
    <property type="match status" value="1"/>
</dbReference>
<dbReference type="InterPro" id="IPR027271">
    <property type="entry name" value="Acetolactate_synth/TF_NikR_C"/>
</dbReference>
<dbReference type="GO" id="GO:0003677">
    <property type="term" value="F:DNA binding"/>
    <property type="evidence" value="ECO:0007669"/>
    <property type="project" value="TreeGrafter"/>
</dbReference>
<dbReference type="EMBL" id="DSEU01000038">
    <property type="protein sequence ID" value="HEM66947.1"/>
    <property type="molecule type" value="Genomic_DNA"/>
</dbReference>
<dbReference type="InterPro" id="IPR050192">
    <property type="entry name" value="CopG/NikR_regulator"/>
</dbReference>
<dbReference type="SUPFAM" id="SSF55021">
    <property type="entry name" value="ACT-like"/>
    <property type="match status" value="1"/>
</dbReference>
<accession>A0A7J2U3P5</accession>